<reference evidence="3" key="3">
    <citation type="journal article" name="MicrobiologyOpen">
        <title>Whole-genome comparison between the type strain of Halobacterium salinarum (DSM 3754(T)) and the laboratory strains R1 and NRC-1.</title>
        <authorList>
            <person name="Pfeiffer F."/>
            <person name="Losensky G."/>
            <person name="Marchfelder A."/>
            <person name="Habermann B."/>
            <person name="Dyall-Smith M."/>
        </authorList>
    </citation>
    <scope>NUCLEOTIDE SEQUENCE</scope>
    <source>
        <strain evidence="3">91-R6</strain>
    </source>
</reference>
<dbReference type="AlphaFoldDB" id="A0A4D6GYH0"/>
<keyword evidence="1" id="KW-1133">Transmembrane helix</keyword>
<dbReference type="InterPro" id="IPR038731">
    <property type="entry name" value="RgtA/B/C-like"/>
</dbReference>
<evidence type="ECO:0000256" key="1">
    <source>
        <dbReference type="SAM" id="Phobius"/>
    </source>
</evidence>
<dbReference type="PANTHER" id="PTHR41710:SF2">
    <property type="entry name" value="GLYCOSYL TRANSFERASE FAMILY 39_83 DOMAIN-CONTAINING PROTEIN"/>
    <property type="match status" value="1"/>
</dbReference>
<accession>A0A4D6GYH0</accession>
<dbReference type="PANTHER" id="PTHR41710">
    <property type="entry name" value="GLYCOSYL TRANSFERASE, FAMILY 39"/>
    <property type="match status" value="1"/>
</dbReference>
<reference evidence="3 5" key="1">
    <citation type="journal article" date="2019" name="Microbiol. Resour. Announc.">
        <title>The Genome Sequence of the Halobacterium salinarum Type Strain Is Closely Related to That of Laboratory Strains NRC-1 and R1.</title>
        <authorList>
            <person name="Pfeiffer F."/>
            <person name="Marchfelder A."/>
            <person name="Habermann B."/>
            <person name="Dyall-Smith M.L."/>
        </authorList>
    </citation>
    <scope>NUCLEOTIDE SEQUENCE [LARGE SCALE GENOMIC DNA]</scope>
    <source>
        <strain evidence="3">91-R6</strain>
        <strain evidence="5">ATCC 33171 / DSM 3754 / JCM 8978 / NBRC 102687 / NCIMB 764 / 91-R6</strain>
    </source>
</reference>
<dbReference type="Proteomes" id="UP000323075">
    <property type="component" value="Unassembled WGS sequence"/>
</dbReference>
<feature type="domain" description="Glycosyltransferase RgtA/B/C/D-like" evidence="2">
    <location>
        <begin position="63"/>
        <end position="192"/>
    </location>
</feature>
<keyword evidence="1" id="KW-0812">Transmembrane</keyword>
<dbReference type="Pfam" id="PF13231">
    <property type="entry name" value="PMT_2"/>
    <property type="match status" value="1"/>
</dbReference>
<evidence type="ECO:0000259" key="2">
    <source>
        <dbReference type="Pfam" id="PF13231"/>
    </source>
</evidence>
<evidence type="ECO:0000313" key="3">
    <source>
        <dbReference type="EMBL" id="QCC45702.1"/>
    </source>
</evidence>
<dbReference type="EMBL" id="VRYN01000001">
    <property type="protein sequence ID" value="TYO81961.1"/>
    <property type="molecule type" value="Genomic_DNA"/>
</dbReference>
<feature type="transmembrane region" description="Helical" evidence="1">
    <location>
        <begin position="12"/>
        <end position="30"/>
    </location>
</feature>
<dbReference type="NCBIfam" id="TIGR03663">
    <property type="entry name" value="flippase activity-associated protein Agl23"/>
    <property type="match status" value="1"/>
</dbReference>
<keyword evidence="1" id="KW-0472">Membrane</keyword>
<protein>
    <submittedName>
        <fullName evidence="3">TIGR03663 family protein</fullName>
    </submittedName>
</protein>
<dbReference type="PIRSF" id="PIRSF030218">
    <property type="entry name" value="Mannosyltr_MA4085_prd"/>
    <property type="match status" value="1"/>
</dbReference>
<proteinExistence type="predicted"/>
<evidence type="ECO:0000313" key="4">
    <source>
        <dbReference type="EMBL" id="TYO81961.1"/>
    </source>
</evidence>
<dbReference type="GeneID" id="68694642"/>
<sequence>MRRSRDDSSPRVAAAVVAVTAAALLARLWALGWRVAHQDEARVADWTLQYMDLGAWQYRPIIHGPFLPHVNGVVFDVFGATDFTMRLVVAVVGGLLPLTAWLYRTRLSDVEVGALAVLLAANPVVLYYSRFMRNDLLLAGFMFTAVGLFVRFLDTHRARYLYASAVPFALAFTTKENSLLYPLCWLGALALVTDDRMAVAGATDTSRLAVVRRAAARIRHRAWRAKAALAGSALTAAVIVVSFYAPKPDLYRLFEQPGRAPAVLEAATIGTYHEFADLWASTSTVAHSYVAFLSHDLSVLVACGTVVSVAAVVGYLANRYATETPRPLVSFAFYWGVFSVLGYPAVVDIAAAWTAVNALVPLAIPAAVGVGAVVRYGRRGAAAGDTAAVRLAVTVLVVSAAGMGAVAAETTYAHPQSPSNPLVQYAQPGGTMQPTIDDIQRAATATSGLDVLYYGDSNDTADDGLEFSDAGDGTFNVTTGPPSGWHDRLPFPWYLSQVGANATTVQTAAEVPDTPPPVVISVVSEEDDFAALLAAADNSQYERHTYPRYLTDGHNTLVIYVDTTAVPAAQQ</sequence>
<name>A0A4D6GYH0_HALS9</name>
<organism evidence="3 5">
    <name type="scientific">Halobacterium salinarum (strain ATCC 33171 / DSM 3754 / JCM 8978 / NBRC 102687 / NCIMB 764 / 91-R6)</name>
    <dbReference type="NCBI Taxonomy" id="2597657"/>
    <lineage>
        <taxon>Archaea</taxon>
        <taxon>Methanobacteriati</taxon>
        <taxon>Methanobacteriota</taxon>
        <taxon>Stenosarchaea group</taxon>
        <taxon>Halobacteria</taxon>
        <taxon>Halobacteriales</taxon>
        <taxon>Halobacteriaceae</taxon>
        <taxon>Halobacterium</taxon>
    </lineage>
</organism>
<feature type="transmembrane region" description="Helical" evidence="1">
    <location>
        <begin position="136"/>
        <end position="153"/>
    </location>
</feature>
<dbReference type="RefSeq" id="WP_010903516.1">
    <property type="nucleotide sequence ID" value="NZ_VRYN01000001.1"/>
</dbReference>
<evidence type="ECO:0000313" key="5">
    <source>
        <dbReference type="Proteomes" id="UP000296216"/>
    </source>
</evidence>
<reference evidence="4 6" key="2">
    <citation type="submission" date="2019-07" db="EMBL/GenBank/DDBJ databases">
        <title>Genomic Encyclopedia of Archaeal and Bacterial Type Strains, Phase II (KMG-II): from individual species to whole genera.</title>
        <authorList>
            <person name="Goeker M."/>
        </authorList>
    </citation>
    <scope>NUCLEOTIDE SEQUENCE [LARGE SCALE GENOMIC DNA]</scope>
    <source>
        <strain evidence="4 6">DSM 3754</strain>
    </source>
</reference>
<dbReference type="InterPro" id="IPR019962">
    <property type="entry name" value="CHP03663"/>
</dbReference>
<gene>
    <name evidence="4" type="ORF">APQ99_00476</name>
    <name evidence="3" type="ORF">HBSAL_10295</name>
</gene>
<dbReference type="EMBL" id="CP038631">
    <property type="protein sequence ID" value="QCC45702.1"/>
    <property type="molecule type" value="Genomic_DNA"/>
</dbReference>
<dbReference type="InterPro" id="IPR016950">
    <property type="entry name" value="Manno-Trfase_MA4085_prd"/>
</dbReference>
<feature type="transmembrane region" description="Helical" evidence="1">
    <location>
        <begin position="352"/>
        <end position="376"/>
    </location>
</feature>
<feature type="transmembrane region" description="Helical" evidence="1">
    <location>
        <begin position="328"/>
        <end position="346"/>
    </location>
</feature>
<feature type="transmembrane region" description="Helical" evidence="1">
    <location>
        <begin position="388"/>
        <end position="408"/>
    </location>
</feature>
<feature type="transmembrane region" description="Helical" evidence="1">
    <location>
        <begin position="83"/>
        <end position="103"/>
    </location>
</feature>
<dbReference type="Proteomes" id="UP000296216">
    <property type="component" value="Chromosome"/>
</dbReference>
<evidence type="ECO:0000313" key="6">
    <source>
        <dbReference type="Proteomes" id="UP000323075"/>
    </source>
</evidence>
<feature type="transmembrane region" description="Helical" evidence="1">
    <location>
        <begin position="110"/>
        <end position="130"/>
    </location>
</feature>
<feature type="transmembrane region" description="Helical" evidence="1">
    <location>
        <begin position="297"/>
        <end position="316"/>
    </location>
</feature>
<feature type="transmembrane region" description="Helical" evidence="1">
    <location>
        <begin position="227"/>
        <end position="245"/>
    </location>
</feature>